<organism evidence="1 2">
    <name type="scientific">Molossus molossus</name>
    <name type="common">Pallas' mastiff bat</name>
    <name type="synonym">Vespertilio molossus</name>
    <dbReference type="NCBI Taxonomy" id="27622"/>
    <lineage>
        <taxon>Eukaryota</taxon>
        <taxon>Metazoa</taxon>
        <taxon>Chordata</taxon>
        <taxon>Craniata</taxon>
        <taxon>Vertebrata</taxon>
        <taxon>Euteleostomi</taxon>
        <taxon>Mammalia</taxon>
        <taxon>Eutheria</taxon>
        <taxon>Laurasiatheria</taxon>
        <taxon>Chiroptera</taxon>
        <taxon>Yangochiroptera</taxon>
        <taxon>Molossidae</taxon>
        <taxon>Molossus</taxon>
    </lineage>
</organism>
<proteinExistence type="predicted"/>
<evidence type="ECO:0000313" key="1">
    <source>
        <dbReference type="EMBL" id="KAF6444201.1"/>
    </source>
</evidence>
<reference evidence="1 2" key="1">
    <citation type="journal article" date="2020" name="Nature">
        <title>Six reference-quality genomes reveal evolution of bat adaptations.</title>
        <authorList>
            <person name="Jebb D."/>
            <person name="Huang Z."/>
            <person name="Pippel M."/>
            <person name="Hughes G.M."/>
            <person name="Lavrichenko K."/>
            <person name="Devanna P."/>
            <person name="Winkler S."/>
            <person name="Jermiin L.S."/>
            <person name="Skirmuntt E.C."/>
            <person name="Katzourakis A."/>
            <person name="Burkitt-Gray L."/>
            <person name="Ray D.A."/>
            <person name="Sullivan K.A.M."/>
            <person name="Roscito J.G."/>
            <person name="Kirilenko B.M."/>
            <person name="Davalos L.M."/>
            <person name="Corthals A.P."/>
            <person name="Power M.L."/>
            <person name="Jones G."/>
            <person name="Ransome R.D."/>
            <person name="Dechmann D.K.N."/>
            <person name="Locatelli A.G."/>
            <person name="Puechmaille S.J."/>
            <person name="Fedrigo O."/>
            <person name="Jarvis E.D."/>
            <person name="Hiller M."/>
            <person name="Vernes S.C."/>
            <person name="Myers E.W."/>
            <person name="Teeling E.C."/>
        </authorList>
    </citation>
    <scope>NUCLEOTIDE SEQUENCE [LARGE SCALE GENOMIC DNA]</scope>
    <source>
        <strain evidence="1">MMolMol1</strain>
        <tissue evidence="1">Muscle</tissue>
    </source>
</reference>
<comment type="caution">
    <text evidence="1">The sequence shown here is derived from an EMBL/GenBank/DDBJ whole genome shotgun (WGS) entry which is preliminary data.</text>
</comment>
<name>A0A7J8F9E8_MOLMO</name>
<gene>
    <name evidence="1" type="ORF">HJG59_008511</name>
</gene>
<accession>A0A7J8F9E8</accession>
<dbReference type="Proteomes" id="UP000550707">
    <property type="component" value="Unassembled WGS sequence"/>
</dbReference>
<protein>
    <submittedName>
        <fullName evidence="1">Uncharacterized protein</fullName>
    </submittedName>
</protein>
<keyword evidence="2" id="KW-1185">Reference proteome</keyword>
<dbReference type="EMBL" id="JACASF010000012">
    <property type="protein sequence ID" value="KAF6444201.1"/>
    <property type="molecule type" value="Genomic_DNA"/>
</dbReference>
<dbReference type="InParanoid" id="A0A7J8F9E8"/>
<evidence type="ECO:0000313" key="2">
    <source>
        <dbReference type="Proteomes" id="UP000550707"/>
    </source>
</evidence>
<sequence length="136" mass="14039">MELGRGTDSVTLYCITFSQDPSFLCASSDKASVIPSLSGTPPRPPLCAGSPGPGQACDRPVRGLSVEPGESPVPAEPACVCTFGGSPSKDVSSIAICVDGIFHRYGFPPDGNCNRGFRCVPYISDDDDFSGACGLC</sequence>
<dbReference type="AlphaFoldDB" id="A0A7J8F9E8"/>